<keyword evidence="3" id="KW-0804">Transcription</keyword>
<dbReference type="AlphaFoldDB" id="A0A921MLZ6"/>
<reference evidence="6" key="1">
    <citation type="journal article" date="2021" name="PeerJ">
        <title>Extensive microbial diversity within the chicken gut microbiome revealed by metagenomics and culture.</title>
        <authorList>
            <person name="Gilroy R."/>
            <person name="Ravi A."/>
            <person name="Getino M."/>
            <person name="Pursley I."/>
            <person name="Horton D.L."/>
            <person name="Alikhan N.F."/>
            <person name="Baker D."/>
            <person name="Gharbi K."/>
            <person name="Hall N."/>
            <person name="Watson M."/>
            <person name="Adriaenssens E.M."/>
            <person name="Foster-Nyarko E."/>
            <person name="Jarju S."/>
            <person name="Secka A."/>
            <person name="Antonio M."/>
            <person name="Oren A."/>
            <person name="Chaudhuri R.R."/>
            <person name="La Ragione R."/>
            <person name="Hildebrand F."/>
            <person name="Pallen M.J."/>
        </authorList>
    </citation>
    <scope>NUCLEOTIDE SEQUENCE</scope>
    <source>
        <strain evidence="6">CHK179-5677</strain>
    </source>
</reference>
<feature type="domain" description="HTH gntR-type" evidence="5">
    <location>
        <begin position="6"/>
        <end position="75"/>
    </location>
</feature>
<evidence type="ECO:0000256" key="2">
    <source>
        <dbReference type="ARBA" id="ARBA00023125"/>
    </source>
</evidence>
<dbReference type="Gene3D" id="1.10.10.10">
    <property type="entry name" value="Winged helix-like DNA-binding domain superfamily/Winged helix DNA-binding domain"/>
    <property type="match status" value="1"/>
</dbReference>
<dbReference type="PRINTS" id="PR00035">
    <property type="entry name" value="HTHGNTR"/>
</dbReference>
<evidence type="ECO:0000256" key="1">
    <source>
        <dbReference type="ARBA" id="ARBA00023015"/>
    </source>
</evidence>
<proteinExistence type="predicted"/>
<reference evidence="6" key="2">
    <citation type="submission" date="2021-09" db="EMBL/GenBank/DDBJ databases">
        <authorList>
            <person name="Gilroy R."/>
        </authorList>
    </citation>
    <scope>NUCLEOTIDE SEQUENCE</scope>
    <source>
        <strain evidence="6">CHK179-5677</strain>
    </source>
</reference>
<dbReference type="InterPro" id="IPR036390">
    <property type="entry name" value="WH_DNA-bd_sf"/>
</dbReference>
<dbReference type="GO" id="GO:0003700">
    <property type="term" value="F:DNA-binding transcription factor activity"/>
    <property type="evidence" value="ECO:0007669"/>
    <property type="project" value="InterPro"/>
</dbReference>
<dbReference type="RefSeq" id="WP_369683256.1">
    <property type="nucleotide sequence ID" value="NZ_DYUC01000058.1"/>
</dbReference>
<organism evidence="6 7">
    <name type="scientific">Pseudoflavonifractor capillosus</name>
    <dbReference type="NCBI Taxonomy" id="106588"/>
    <lineage>
        <taxon>Bacteria</taxon>
        <taxon>Bacillati</taxon>
        <taxon>Bacillota</taxon>
        <taxon>Clostridia</taxon>
        <taxon>Eubacteriales</taxon>
        <taxon>Oscillospiraceae</taxon>
        <taxon>Pseudoflavonifractor</taxon>
    </lineage>
</organism>
<dbReference type="InterPro" id="IPR000524">
    <property type="entry name" value="Tscrpt_reg_HTH_GntR"/>
</dbReference>
<dbReference type="SUPFAM" id="SSF46785">
    <property type="entry name" value="Winged helix' DNA-binding domain"/>
    <property type="match status" value="1"/>
</dbReference>
<evidence type="ECO:0000259" key="5">
    <source>
        <dbReference type="PROSITE" id="PS50949"/>
    </source>
</evidence>
<evidence type="ECO:0000313" key="7">
    <source>
        <dbReference type="Proteomes" id="UP000760668"/>
    </source>
</evidence>
<dbReference type="Proteomes" id="UP000760668">
    <property type="component" value="Unassembled WGS sequence"/>
</dbReference>
<dbReference type="EMBL" id="DYUC01000058">
    <property type="protein sequence ID" value="HJG86590.1"/>
    <property type="molecule type" value="Genomic_DNA"/>
</dbReference>
<gene>
    <name evidence="6" type="ORF">K8V01_06165</name>
</gene>
<evidence type="ECO:0000256" key="4">
    <source>
        <dbReference type="SAM" id="MobiDB-lite"/>
    </source>
</evidence>
<comment type="caution">
    <text evidence="6">The sequence shown here is derived from an EMBL/GenBank/DDBJ whole genome shotgun (WGS) entry which is preliminary data.</text>
</comment>
<dbReference type="Pfam" id="PF00392">
    <property type="entry name" value="GntR"/>
    <property type="match status" value="1"/>
</dbReference>
<name>A0A921MLZ6_9FIRM</name>
<keyword evidence="2" id="KW-0238">DNA-binding</keyword>
<evidence type="ECO:0000313" key="6">
    <source>
        <dbReference type="EMBL" id="HJG86590.1"/>
    </source>
</evidence>
<keyword evidence="1" id="KW-0805">Transcription regulation</keyword>
<sequence length="86" mass="9941">MQRERAALWPSSISSRRPGLDETRPGNLSDKLPAERELPRIYSVSRQTVRQALDKLLELGRIEKRRGSESRVLKRMEGRLVRKESG</sequence>
<dbReference type="GO" id="GO:0003677">
    <property type="term" value="F:DNA binding"/>
    <property type="evidence" value="ECO:0007669"/>
    <property type="project" value="UniProtKB-KW"/>
</dbReference>
<dbReference type="InterPro" id="IPR036388">
    <property type="entry name" value="WH-like_DNA-bd_sf"/>
</dbReference>
<feature type="region of interest" description="Disordered" evidence="4">
    <location>
        <begin position="1"/>
        <end position="33"/>
    </location>
</feature>
<dbReference type="PROSITE" id="PS50949">
    <property type="entry name" value="HTH_GNTR"/>
    <property type="match status" value="1"/>
</dbReference>
<accession>A0A921MLZ6</accession>
<evidence type="ECO:0000256" key="3">
    <source>
        <dbReference type="ARBA" id="ARBA00023163"/>
    </source>
</evidence>
<protein>
    <submittedName>
        <fullName evidence="6">GntR family transcriptional regulator</fullName>
    </submittedName>
</protein>